<dbReference type="CDD" id="cd07331">
    <property type="entry name" value="M48C_Oma1_like"/>
    <property type="match status" value="1"/>
</dbReference>
<reference evidence="9 10" key="1">
    <citation type="submission" date="2023-12" db="EMBL/GenBank/DDBJ databases">
        <title>Genome sequencing and assembly of bacterial species from a model synthetic community.</title>
        <authorList>
            <person name="Hogle S.L."/>
        </authorList>
    </citation>
    <scope>NUCLEOTIDE SEQUENCE [LARGE SCALE GENOMIC DNA]</scope>
    <source>
        <strain evidence="9 10">HAMBI 2494</strain>
    </source>
</reference>
<name>A0ABZ0WG62_9BURK</name>
<dbReference type="InterPro" id="IPR051156">
    <property type="entry name" value="Mito/Outer_Membr_Metalloprot"/>
</dbReference>
<organism evidence="9 10">
    <name type="scientific">Paraburkholderia kururiensis</name>
    <dbReference type="NCBI Taxonomy" id="984307"/>
    <lineage>
        <taxon>Bacteria</taxon>
        <taxon>Pseudomonadati</taxon>
        <taxon>Pseudomonadota</taxon>
        <taxon>Betaproteobacteria</taxon>
        <taxon>Burkholderiales</taxon>
        <taxon>Burkholderiaceae</taxon>
        <taxon>Paraburkholderia</taxon>
    </lineage>
</organism>
<proteinExistence type="inferred from homology"/>
<evidence type="ECO:0000256" key="1">
    <source>
        <dbReference type="ARBA" id="ARBA00022670"/>
    </source>
</evidence>
<dbReference type="PANTHER" id="PTHR22726">
    <property type="entry name" value="METALLOENDOPEPTIDASE OMA1"/>
    <property type="match status" value="1"/>
</dbReference>
<evidence type="ECO:0000313" key="10">
    <source>
        <dbReference type="Proteomes" id="UP001325479"/>
    </source>
</evidence>
<protein>
    <submittedName>
        <fullName evidence="9">M48 family metallopeptidase</fullName>
    </submittedName>
</protein>
<gene>
    <name evidence="9" type="ORF">U0042_19905</name>
</gene>
<feature type="compositionally biased region" description="Polar residues" evidence="7">
    <location>
        <begin position="83"/>
        <end position="98"/>
    </location>
</feature>
<comment type="cofactor">
    <cofactor evidence="6">
        <name>Zn(2+)</name>
        <dbReference type="ChEBI" id="CHEBI:29105"/>
    </cofactor>
    <text evidence="6">Binds 1 zinc ion per subunit.</text>
</comment>
<evidence type="ECO:0000256" key="7">
    <source>
        <dbReference type="SAM" id="MobiDB-lite"/>
    </source>
</evidence>
<keyword evidence="5 6" id="KW-0482">Metalloprotease</keyword>
<dbReference type="Proteomes" id="UP001325479">
    <property type="component" value="Chromosome"/>
</dbReference>
<evidence type="ECO:0000256" key="2">
    <source>
        <dbReference type="ARBA" id="ARBA00022723"/>
    </source>
</evidence>
<keyword evidence="2" id="KW-0479">Metal-binding</keyword>
<evidence type="ECO:0000256" key="6">
    <source>
        <dbReference type="RuleBase" id="RU003983"/>
    </source>
</evidence>
<evidence type="ECO:0000256" key="5">
    <source>
        <dbReference type="ARBA" id="ARBA00023049"/>
    </source>
</evidence>
<keyword evidence="10" id="KW-1185">Reference proteome</keyword>
<accession>A0ABZ0WG62</accession>
<feature type="region of interest" description="Disordered" evidence="7">
    <location>
        <begin position="1"/>
        <end position="98"/>
    </location>
</feature>
<feature type="compositionally biased region" description="Low complexity" evidence="7">
    <location>
        <begin position="26"/>
        <end position="82"/>
    </location>
</feature>
<dbReference type="RefSeq" id="WP_327204992.1">
    <property type="nucleotide sequence ID" value="NZ_CP139965.1"/>
</dbReference>
<keyword evidence="4 6" id="KW-0862">Zinc</keyword>
<evidence type="ECO:0000256" key="3">
    <source>
        <dbReference type="ARBA" id="ARBA00022801"/>
    </source>
</evidence>
<evidence type="ECO:0000256" key="4">
    <source>
        <dbReference type="ARBA" id="ARBA00022833"/>
    </source>
</evidence>
<evidence type="ECO:0000259" key="8">
    <source>
        <dbReference type="Pfam" id="PF01435"/>
    </source>
</evidence>
<dbReference type="Pfam" id="PF01435">
    <property type="entry name" value="Peptidase_M48"/>
    <property type="match status" value="1"/>
</dbReference>
<comment type="similarity">
    <text evidence="6">Belongs to the peptidase M48 family.</text>
</comment>
<dbReference type="EMBL" id="CP139965">
    <property type="protein sequence ID" value="WQD76347.1"/>
    <property type="molecule type" value="Genomic_DNA"/>
</dbReference>
<dbReference type="PANTHER" id="PTHR22726:SF1">
    <property type="entry name" value="METALLOENDOPEPTIDASE OMA1, MITOCHONDRIAL"/>
    <property type="match status" value="1"/>
</dbReference>
<dbReference type="InterPro" id="IPR001915">
    <property type="entry name" value="Peptidase_M48"/>
</dbReference>
<evidence type="ECO:0000313" key="9">
    <source>
        <dbReference type="EMBL" id="WQD76347.1"/>
    </source>
</evidence>
<keyword evidence="1 6" id="KW-0645">Protease</keyword>
<dbReference type="Gene3D" id="3.30.2010.10">
    <property type="entry name" value="Metalloproteases ('zincins'), catalytic domain"/>
    <property type="match status" value="1"/>
</dbReference>
<feature type="domain" description="Peptidase M48" evidence="8">
    <location>
        <begin position="146"/>
        <end position="329"/>
    </location>
</feature>
<keyword evidence="3 6" id="KW-0378">Hydrolase</keyword>
<sequence length="364" mass="38330">MLTITGLLHTARAADAPPGGTGSAAGVGSATGMSSSGATTSATPTTAPAFNTAGHPSAATPASTTSTAAHGAPAATPGSATTMGNSSTPAGTPFSPTGQVRYGPNMATFRNLIPSSMLEAQAAEEFQQIVYGAQHQDRLYPESDARVKRVRAVVSRLASYSSKWNDRVKGWKWDVAVIQSSAIRMYCLPGGKVVMYAGMLDRVRLNDDELGVLTAHEIAHALREHARERLGEQQAAQLGSGTIPQLFGLADLGAAPLGIGTQLLEMKYESADETEADVIGADIASRAGYDPRAAVTLWDKLAVATRTDREQGFIYVHPYTAARRKDIMKRLTDMLPLYAKAVGSTVDALPDYAGMPRTPAGQRR</sequence>